<dbReference type="SUPFAM" id="SSF50998">
    <property type="entry name" value="Quinoprotein alcohol dehydrogenase-like"/>
    <property type="match status" value="1"/>
</dbReference>
<dbReference type="InterPro" id="IPR011047">
    <property type="entry name" value="Quinoprotein_ADH-like_sf"/>
</dbReference>
<dbReference type="Gene3D" id="2.130.10.10">
    <property type="entry name" value="YVTN repeat-like/Quinoprotein amine dehydrogenase"/>
    <property type="match status" value="1"/>
</dbReference>
<organism evidence="1 2">
    <name type="scientific">Gemmata palustris</name>
    <dbReference type="NCBI Taxonomy" id="2822762"/>
    <lineage>
        <taxon>Bacteria</taxon>
        <taxon>Pseudomonadati</taxon>
        <taxon>Planctomycetota</taxon>
        <taxon>Planctomycetia</taxon>
        <taxon>Gemmatales</taxon>
        <taxon>Gemmataceae</taxon>
        <taxon>Gemmata</taxon>
    </lineage>
</organism>
<accession>A0ABS5BXB7</accession>
<gene>
    <name evidence="1" type="ORF">J8F10_22555</name>
</gene>
<sequence length="63" mass="6638">MSKDFGGQSGIWNFTESPLLDGDNLIVTPGGSTATMVALDKKTGKEVWAGTIDGATRPGTRPW</sequence>
<dbReference type="RefSeq" id="WP_210657677.1">
    <property type="nucleotide sequence ID" value="NZ_JAGKQQ010000001.1"/>
</dbReference>
<reference evidence="1 2" key="1">
    <citation type="submission" date="2021-04" db="EMBL/GenBank/DDBJ databases">
        <authorList>
            <person name="Ivanova A."/>
        </authorList>
    </citation>
    <scope>NUCLEOTIDE SEQUENCE [LARGE SCALE GENOMIC DNA]</scope>
    <source>
        <strain evidence="1 2">G18</strain>
    </source>
</reference>
<name>A0ABS5BXB7_9BACT</name>
<dbReference type="Proteomes" id="UP000676565">
    <property type="component" value="Unassembled WGS sequence"/>
</dbReference>
<protein>
    <recommendedName>
        <fullName evidence="3">Pyrrolo-quinoline quinone</fullName>
    </recommendedName>
</protein>
<dbReference type="InterPro" id="IPR015943">
    <property type="entry name" value="WD40/YVTN_repeat-like_dom_sf"/>
</dbReference>
<evidence type="ECO:0008006" key="3">
    <source>
        <dbReference type="Google" id="ProtNLM"/>
    </source>
</evidence>
<evidence type="ECO:0000313" key="2">
    <source>
        <dbReference type="Proteomes" id="UP000676565"/>
    </source>
</evidence>
<keyword evidence="2" id="KW-1185">Reference proteome</keyword>
<proteinExistence type="predicted"/>
<dbReference type="EMBL" id="JAGKQQ010000001">
    <property type="protein sequence ID" value="MBP3958047.1"/>
    <property type="molecule type" value="Genomic_DNA"/>
</dbReference>
<comment type="caution">
    <text evidence="1">The sequence shown here is derived from an EMBL/GenBank/DDBJ whole genome shotgun (WGS) entry which is preliminary data.</text>
</comment>
<evidence type="ECO:0000313" key="1">
    <source>
        <dbReference type="EMBL" id="MBP3958047.1"/>
    </source>
</evidence>